<proteinExistence type="inferred from homology"/>
<protein>
    <submittedName>
        <fullName evidence="20">Neurexin 3a</fullName>
    </submittedName>
</protein>
<evidence type="ECO:0000256" key="11">
    <source>
        <dbReference type="ARBA" id="ARBA00023136"/>
    </source>
</evidence>
<evidence type="ECO:0000256" key="17">
    <source>
        <dbReference type="SAM" id="SignalP"/>
    </source>
</evidence>
<dbReference type="FunFam" id="2.60.120.200:FF:000003">
    <property type="entry name" value="neurexin-1 isoform X1"/>
    <property type="match status" value="1"/>
</dbReference>
<evidence type="ECO:0000259" key="18">
    <source>
        <dbReference type="PROSITE" id="PS50025"/>
    </source>
</evidence>
<reference evidence="20" key="3">
    <citation type="submission" date="2025-09" db="UniProtKB">
        <authorList>
            <consortium name="Ensembl"/>
        </authorList>
    </citation>
    <scope>IDENTIFICATION</scope>
</reference>
<feature type="domain" description="Laminin G" evidence="18">
    <location>
        <begin position="873"/>
        <end position="1048"/>
    </location>
</feature>
<dbReference type="GO" id="GO:0046872">
    <property type="term" value="F:metal ion binding"/>
    <property type="evidence" value="ECO:0007669"/>
    <property type="project" value="UniProtKB-KW"/>
</dbReference>
<dbReference type="InterPro" id="IPR000742">
    <property type="entry name" value="EGF"/>
</dbReference>
<dbReference type="FunFam" id="2.60.120.200:FF:000005">
    <property type="entry name" value="neurexin-1 isoform X1"/>
    <property type="match status" value="1"/>
</dbReference>
<evidence type="ECO:0000313" key="20">
    <source>
        <dbReference type="Ensembl" id="ENSSAUP00010046366.1"/>
    </source>
</evidence>
<dbReference type="FunFam" id="2.60.120.200:FF:000004">
    <property type="entry name" value="neurexin-1 isoform X1"/>
    <property type="match status" value="1"/>
</dbReference>
<feature type="domain" description="Laminin G" evidence="18">
    <location>
        <begin position="19"/>
        <end position="194"/>
    </location>
</feature>
<dbReference type="CDD" id="cd00110">
    <property type="entry name" value="LamG"/>
    <property type="match status" value="6"/>
</dbReference>
<keyword evidence="4 16" id="KW-0812">Transmembrane</keyword>
<evidence type="ECO:0000256" key="4">
    <source>
        <dbReference type="ARBA" id="ARBA00022692"/>
    </source>
</evidence>
<evidence type="ECO:0000256" key="15">
    <source>
        <dbReference type="SAM" id="MobiDB-lite"/>
    </source>
</evidence>
<dbReference type="PANTHER" id="PTHR15036:SF57">
    <property type="entry name" value="NEUREXIN-3"/>
    <property type="match status" value="1"/>
</dbReference>
<dbReference type="GO" id="GO:0007155">
    <property type="term" value="P:cell adhesion"/>
    <property type="evidence" value="ECO:0007669"/>
    <property type="project" value="UniProtKB-KW"/>
</dbReference>
<dbReference type="SUPFAM" id="SSF49899">
    <property type="entry name" value="Concanavalin A-like lectins/glucanases"/>
    <property type="match status" value="6"/>
</dbReference>
<evidence type="ECO:0000256" key="8">
    <source>
        <dbReference type="ARBA" id="ARBA00022837"/>
    </source>
</evidence>
<keyword evidence="5" id="KW-0479">Metal-binding</keyword>
<dbReference type="FunFam" id="2.60.120.200:FF:000007">
    <property type="entry name" value="neurexin-1 isoform X1"/>
    <property type="match status" value="1"/>
</dbReference>
<dbReference type="InterPro" id="IPR003585">
    <property type="entry name" value="Neurexin-like"/>
</dbReference>
<feature type="region of interest" description="Disordered" evidence="15">
    <location>
        <begin position="1365"/>
        <end position="1385"/>
    </location>
</feature>
<keyword evidence="7" id="KW-0677">Repeat</keyword>
<dbReference type="FunFam" id="2.10.25.10:FF:000029">
    <property type="entry name" value="neurexin-1 isoform X1"/>
    <property type="match status" value="1"/>
</dbReference>
<dbReference type="CDD" id="cd00054">
    <property type="entry name" value="EGF_CA"/>
    <property type="match status" value="1"/>
</dbReference>
<dbReference type="Gene3D" id="2.60.120.200">
    <property type="match status" value="6"/>
</dbReference>
<dbReference type="InterPro" id="IPR050372">
    <property type="entry name" value="Neurexin-related_CASP"/>
</dbReference>
<dbReference type="Pfam" id="PF02210">
    <property type="entry name" value="Laminin_G_2"/>
    <property type="match status" value="6"/>
</dbReference>
<dbReference type="SMART" id="SM00294">
    <property type="entry name" value="4.1m"/>
    <property type="match status" value="1"/>
</dbReference>
<dbReference type="SMART" id="SM00282">
    <property type="entry name" value="LamG"/>
    <property type="match status" value="6"/>
</dbReference>
<keyword evidence="9" id="KW-0130">Cell adhesion</keyword>
<evidence type="ECO:0000313" key="21">
    <source>
        <dbReference type="Proteomes" id="UP000472265"/>
    </source>
</evidence>
<dbReference type="InterPro" id="IPR001791">
    <property type="entry name" value="Laminin_G"/>
</dbReference>
<evidence type="ECO:0000256" key="9">
    <source>
        <dbReference type="ARBA" id="ARBA00022889"/>
    </source>
</evidence>
<dbReference type="SUPFAM" id="SSF57196">
    <property type="entry name" value="EGF/Laminin"/>
    <property type="match status" value="1"/>
</dbReference>
<evidence type="ECO:0000256" key="6">
    <source>
        <dbReference type="ARBA" id="ARBA00022729"/>
    </source>
</evidence>
<reference evidence="20" key="1">
    <citation type="submission" date="2021-04" db="EMBL/GenBank/DDBJ databases">
        <authorList>
            <consortium name="Wellcome Sanger Institute Data Sharing"/>
        </authorList>
    </citation>
    <scope>NUCLEOTIDE SEQUENCE [LARGE SCALE GENOMIC DNA]</scope>
</reference>
<evidence type="ECO:0000256" key="13">
    <source>
        <dbReference type="ARBA" id="ARBA00054347"/>
    </source>
</evidence>
<evidence type="ECO:0000256" key="2">
    <source>
        <dbReference type="ARBA" id="ARBA00010241"/>
    </source>
</evidence>
<evidence type="ECO:0000256" key="10">
    <source>
        <dbReference type="ARBA" id="ARBA00022989"/>
    </source>
</evidence>
<evidence type="ECO:0000256" key="7">
    <source>
        <dbReference type="ARBA" id="ARBA00022737"/>
    </source>
</evidence>
<name>A0A671X7T7_SPAAU</name>
<feature type="domain" description="EGF-like" evidence="19">
    <location>
        <begin position="1051"/>
        <end position="1088"/>
    </location>
</feature>
<accession>A0A671X7T7</accession>
<feature type="chain" id="PRO_5025531527" evidence="17">
    <location>
        <begin position="20"/>
        <end position="1469"/>
    </location>
</feature>
<dbReference type="Ensembl" id="ENSSAUT00010048733.1">
    <property type="protein sequence ID" value="ENSSAUP00010046366.1"/>
    <property type="gene ID" value="ENSSAUG00010011254.1"/>
</dbReference>
<feature type="domain" description="Laminin G" evidence="18">
    <location>
        <begin position="261"/>
        <end position="447"/>
    </location>
</feature>
<evidence type="ECO:0000256" key="12">
    <source>
        <dbReference type="ARBA" id="ARBA00023157"/>
    </source>
</evidence>
<feature type="region of interest" description="Disordered" evidence="15">
    <location>
        <begin position="1438"/>
        <end position="1469"/>
    </location>
</feature>
<dbReference type="GO" id="GO:0016020">
    <property type="term" value="C:membrane"/>
    <property type="evidence" value="ECO:0007669"/>
    <property type="project" value="UniProtKB-SubCell"/>
</dbReference>
<dbReference type="PANTHER" id="PTHR15036">
    <property type="entry name" value="PIKACHURIN-LIKE PROTEIN"/>
    <property type="match status" value="1"/>
</dbReference>
<comment type="similarity">
    <text evidence="2">Belongs to the neurexin family.</text>
</comment>
<sequence length="1469" mass="162430">MDLVGFSIRLQVFLSTCLGLEFLGTPGQWARYLRWDASTRGDLSFQFKTDSSEALLLYFDDGGYCDFLQLSVVEGRLQLRFSIDCAETTVVSDRRVDDSSWHVATLSRYNLRTVLVLDGQAKADEVRPQRLFMKIVSDLFLGGVPQDIRSGALTLPTVRNMQPFRGTITDLKYGISQPLFLGSLKVPLESEGWCTVNPCENGGTCSVVDGEPVCDCSKTEYKGRFCSEEWVGSFFSSAYVGRRAHVQTCTHGCLMSREENVATFRGSEYFCYDLSQNPIQSSSDEITLSFKTWQRNGLILHTGKSADYVNLALKDGAVSLVINLGSGAFEAIVEPVNGKFNDNSWHDVKVTRNLRQVGLCVTISVDGILTTTGYTQEDYTMLGSDDFFYVGGSPSTADLPGSPVSNNFMGCLKEVVYKNNDIRLELSRLARIVDPKMKIQGEVSYKCENVATLDPISFETPEAYISLPKWNTKRMGSISFDFRTTEPNGLILFTHGKPQERKDAARSQKNTKVDFFAVELLDGSLYLLLDMGSGTIKVKATQTKVNDGAWYHVDIQRDGRSGTISVNSRRTPFTASGESEILDLEGDMYLGGLPTDRTNLILPTELWTAMLNYGYVGCIRDLFIDGRSKDIRQIAEAQNGAGIKPSCNKQPGKQCESYPCKNRGVCKEGWNRFICDCTGTGYWSRTCEREASILSYDGSMYMKVVMPNIMHTEAEDVSLRFRCQRAYGLLMATTSRDSADTLRLELDGGRVKLTVNLGIVCKGPETLYAGQKLNDNEWHTVRVVRRGKTYKLMVDDDVAEGQMVGDHTRLEFHNIETGIMTERRFVSSIPSSFIGHLQSLRFNGMLYIDLCKNGDIDYCELNARFGVRSIIADPVTFKSKSSYLSLATLQAYTSMHLFFQFKTTSPDGFILFNSGDGNDFIAVELVKGYIHYVFDLGNGPNLIKGKSERALNDNQWHNVAITRDNSNTHTLKVDATATSQSINGAKNLDLKGELFIAGLGPGMYGNLPKLVASREGFQGCLASVDLNGRLPDLLNDALFRSGQIERGCEGPSTTCQEDSCANMGICIQQWENYTCDCSMTSYTGTQCNDPGTTYIFGKGGGLITFKWPANERPSTRTDRLTVGFSTSLKDGILVRIDSAPGLGDYLMLHIQQGKIGVTFNIGTVDISVEESSTAVNDGKYHVVRFTRNGGNATLQVDNWSINEHFPTGNSDIERYQMANKKIPFKYARPVEEWLQEKGRQLTIFNTQATVAIGGSDRSRPFQGQLSGLYYNGLKVLNMAAEGNPNIKINGSVRLVGDVPSVAGSARTTAMPPEMSTTFIEITTMMSTTTTRKHRSSSTHTPDDIVSSAECSSDDEDLAECETSHAGGLALPTEPGVRRVPGPSEVVRESSSTTGMVIGIVAAAALCILILLYAMYKYRNRDEGSYQVDESRNYITNSAVQSNGAVMKDKQQSMKGSNKKQKNKDKEYYV</sequence>
<keyword evidence="8" id="KW-0106">Calcium</keyword>
<evidence type="ECO:0000256" key="16">
    <source>
        <dbReference type="SAM" id="Phobius"/>
    </source>
</evidence>
<feature type="domain" description="Laminin G" evidence="18">
    <location>
        <begin position="1092"/>
        <end position="1292"/>
    </location>
</feature>
<evidence type="ECO:0000259" key="19">
    <source>
        <dbReference type="PROSITE" id="PS50026"/>
    </source>
</evidence>
<feature type="region of interest" description="Disordered" evidence="15">
    <location>
        <begin position="1327"/>
        <end position="1348"/>
    </location>
</feature>
<comment type="function">
    <text evidence="13">Neuronal cell surface protein that may be involved in cell recognition and cell adhesion.</text>
</comment>
<comment type="caution">
    <text evidence="14">Lacks conserved residue(s) required for the propagation of feature annotation.</text>
</comment>
<dbReference type="PROSITE" id="PS50026">
    <property type="entry name" value="EGF_3"/>
    <property type="match status" value="3"/>
</dbReference>
<dbReference type="SMART" id="SM00181">
    <property type="entry name" value="EGF"/>
    <property type="match status" value="3"/>
</dbReference>
<feature type="transmembrane region" description="Helical" evidence="16">
    <location>
        <begin position="1395"/>
        <end position="1415"/>
    </location>
</feature>
<feature type="domain" description="EGF-like" evidence="19">
    <location>
        <begin position="190"/>
        <end position="227"/>
    </location>
</feature>
<dbReference type="FunFam" id="2.10.25.10:FF:000015">
    <property type="entry name" value="neurexin-1 isoform X1"/>
    <property type="match status" value="1"/>
</dbReference>
<feature type="signal peptide" evidence="17">
    <location>
        <begin position="1"/>
        <end position="19"/>
    </location>
</feature>
<reference evidence="20" key="2">
    <citation type="submission" date="2025-08" db="UniProtKB">
        <authorList>
            <consortium name="Ensembl"/>
        </authorList>
    </citation>
    <scope>IDENTIFICATION</scope>
</reference>
<dbReference type="GeneTree" id="ENSGT00940000154618"/>
<gene>
    <name evidence="20" type="primary">NRXN3</name>
    <name evidence="20" type="synonym">nrxn3a</name>
</gene>
<organism evidence="20 21">
    <name type="scientific">Sparus aurata</name>
    <name type="common">Gilthead sea bream</name>
    <dbReference type="NCBI Taxonomy" id="8175"/>
    <lineage>
        <taxon>Eukaryota</taxon>
        <taxon>Metazoa</taxon>
        <taxon>Chordata</taxon>
        <taxon>Craniata</taxon>
        <taxon>Vertebrata</taxon>
        <taxon>Euteleostomi</taxon>
        <taxon>Actinopterygii</taxon>
        <taxon>Neopterygii</taxon>
        <taxon>Teleostei</taxon>
        <taxon>Neoteleostei</taxon>
        <taxon>Acanthomorphata</taxon>
        <taxon>Eupercaria</taxon>
        <taxon>Spariformes</taxon>
        <taxon>Sparidae</taxon>
        <taxon>Sparus</taxon>
    </lineage>
</organism>
<evidence type="ECO:0000256" key="3">
    <source>
        <dbReference type="ARBA" id="ARBA00022536"/>
    </source>
</evidence>
<feature type="domain" description="Laminin G" evidence="18">
    <location>
        <begin position="454"/>
        <end position="647"/>
    </location>
</feature>
<dbReference type="PROSITE" id="PS50025">
    <property type="entry name" value="LAM_G_DOMAIN"/>
    <property type="match status" value="6"/>
</dbReference>
<keyword evidence="10 16" id="KW-1133">Transmembrane helix</keyword>
<feature type="domain" description="EGF-like" evidence="19">
    <location>
        <begin position="651"/>
        <end position="688"/>
    </location>
</feature>
<feature type="domain" description="Laminin G" evidence="18">
    <location>
        <begin position="693"/>
        <end position="859"/>
    </location>
</feature>
<evidence type="ECO:0000256" key="14">
    <source>
        <dbReference type="PROSITE-ProRule" id="PRU00076"/>
    </source>
</evidence>
<dbReference type="Proteomes" id="UP000472265">
    <property type="component" value="Chromosome 16"/>
</dbReference>
<dbReference type="Gene3D" id="2.10.25.10">
    <property type="entry name" value="Laminin"/>
    <property type="match status" value="3"/>
</dbReference>
<evidence type="ECO:0000256" key="1">
    <source>
        <dbReference type="ARBA" id="ARBA00004479"/>
    </source>
</evidence>
<keyword evidence="6 17" id="KW-0732">Signal</keyword>
<comment type="subcellular location">
    <subcellularLocation>
        <location evidence="1">Membrane</location>
        <topology evidence="1">Single-pass type I membrane protein</topology>
    </subcellularLocation>
</comment>
<dbReference type="FunFam" id="2.60.120.200:FF:000001">
    <property type="entry name" value="neurexin-1 isoform X1"/>
    <property type="match status" value="1"/>
</dbReference>
<keyword evidence="21" id="KW-1185">Reference proteome</keyword>
<keyword evidence="12" id="KW-1015">Disulfide bond</keyword>
<keyword evidence="11 16" id="KW-0472">Membrane</keyword>
<dbReference type="InterPro" id="IPR013320">
    <property type="entry name" value="ConA-like_dom_sf"/>
</dbReference>
<evidence type="ECO:0000256" key="5">
    <source>
        <dbReference type="ARBA" id="ARBA00022723"/>
    </source>
</evidence>
<keyword evidence="3 14" id="KW-0245">EGF-like domain</keyword>